<evidence type="ECO:0000313" key="2">
    <source>
        <dbReference type="Proteomes" id="UP000015453"/>
    </source>
</evidence>
<evidence type="ECO:0000313" key="1">
    <source>
        <dbReference type="EMBL" id="EPS58779.1"/>
    </source>
</evidence>
<name>S8BWM7_9LAMI</name>
<sequence>MENEMAEEKELVEEEAAGELLVVEVTVQELLAEEEMVEEWMVNNRMDLTAVEDKNRKHTGVNSDVLHAYL</sequence>
<keyword evidence="2" id="KW-1185">Reference proteome</keyword>
<proteinExistence type="predicted"/>
<dbReference type="EMBL" id="AUSU01008909">
    <property type="protein sequence ID" value="EPS58779.1"/>
    <property type="molecule type" value="Genomic_DNA"/>
</dbReference>
<accession>S8BWM7</accession>
<dbReference type="Proteomes" id="UP000015453">
    <property type="component" value="Unassembled WGS sequence"/>
</dbReference>
<gene>
    <name evidence="1" type="ORF">M569_16034</name>
</gene>
<dbReference type="AlphaFoldDB" id="S8BWM7"/>
<reference evidence="1 2" key="1">
    <citation type="journal article" date="2013" name="BMC Genomics">
        <title>The miniature genome of a carnivorous plant Genlisea aurea contains a low number of genes and short non-coding sequences.</title>
        <authorList>
            <person name="Leushkin E.V."/>
            <person name="Sutormin R.A."/>
            <person name="Nabieva E.R."/>
            <person name="Penin A.A."/>
            <person name="Kondrashov A.S."/>
            <person name="Logacheva M.D."/>
        </authorList>
    </citation>
    <scope>NUCLEOTIDE SEQUENCE [LARGE SCALE GENOMIC DNA]</scope>
</reference>
<comment type="caution">
    <text evidence="1">The sequence shown here is derived from an EMBL/GenBank/DDBJ whole genome shotgun (WGS) entry which is preliminary data.</text>
</comment>
<organism evidence="1 2">
    <name type="scientific">Genlisea aurea</name>
    <dbReference type="NCBI Taxonomy" id="192259"/>
    <lineage>
        <taxon>Eukaryota</taxon>
        <taxon>Viridiplantae</taxon>
        <taxon>Streptophyta</taxon>
        <taxon>Embryophyta</taxon>
        <taxon>Tracheophyta</taxon>
        <taxon>Spermatophyta</taxon>
        <taxon>Magnoliopsida</taxon>
        <taxon>eudicotyledons</taxon>
        <taxon>Gunneridae</taxon>
        <taxon>Pentapetalae</taxon>
        <taxon>asterids</taxon>
        <taxon>lamiids</taxon>
        <taxon>Lamiales</taxon>
        <taxon>Lentibulariaceae</taxon>
        <taxon>Genlisea</taxon>
    </lineage>
</organism>
<protein>
    <submittedName>
        <fullName evidence="1">Uncharacterized protein</fullName>
    </submittedName>
</protein>